<dbReference type="Gene3D" id="2.60.40.10">
    <property type="entry name" value="Immunoglobulins"/>
    <property type="match status" value="1"/>
</dbReference>
<feature type="domain" description="Fibronectin type III-like" evidence="8">
    <location>
        <begin position="706"/>
        <end position="776"/>
    </location>
</feature>
<dbReference type="AlphaFoldDB" id="A0A2C9U223"/>
<evidence type="ECO:0000256" key="2">
    <source>
        <dbReference type="ARBA" id="ARBA00022525"/>
    </source>
</evidence>
<dbReference type="Pfam" id="PF14310">
    <property type="entry name" value="Fn3-like"/>
    <property type="match status" value="1"/>
</dbReference>
<evidence type="ECO:0000256" key="6">
    <source>
        <dbReference type="ARBA" id="ARBA00023295"/>
    </source>
</evidence>
<dbReference type="SUPFAM" id="SSF51445">
    <property type="entry name" value="(Trans)glycosidases"/>
    <property type="match status" value="1"/>
</dbReference>
<keyword evidence="4" id="KW-0378">Hydrolase</keyword>
<dbReference type="InterPro" id="IPR036962">
    <property type="entry name" value="Glyco_hydro_3_N_sf"/>
</dbReference>
<dbReference type="SUPFAM" id="SSF52279">
    <property type="entry name" value="Beta-D-glucan exohydrolase, C-terminal domain"/>
    <property type="match status" value="1"/>
</dbReference>
<feature type="chain" id="PRO_5012293618" description="Fibronectin type III-like domain-containing protein" evidence="7">
    <location>
        <begin position="30"/>
        <end position="783"/>
    </location>
</feature>
<dbReference type="Gene3D" id="3.20.20.300">
    <property type="entry name" value="Glycoside hydrolase, family 3, N-terminal domain"/>
    <property type="match status" value="1"/>
</dbReference>
<dbReference type="GO" id="GO:0005576">
    <property type="term" value="C:extracellular region"/>
    <property type="evidence" value="ECO:0007669"/>
    <property type="project" value="UniProtKB-SubCell"/>
</dbReference>
<dbReference type="GO" id="GO:0031222">
    <property type="term" value="P:arabinan catabolic process"/>
    <property type="evidence" value="ECO:0000318"/>
    <property type="project" value="GO_Central"/>
</dbReference>
<dbReference type="InterPro" id="IPR013783">
    <property type="entry name" value="Ig-like_fold"/>
</dbReference>
<evidence type="ECO:0000256" key="4">
    <source>
        <dbReference type="ARBA" id="ARBA00022801"/>
    </source>
</evidence>
<comment type="subcellular location">
    <subcellularLocation>
        <location evidence="1">Secreted</location>
    </subcellularLocation>
</comment>
<protein>
    <recommendedName>
        <fullName evidence="8">Fibronectin type III-like domain-containing protein</fullName>
    </recommendedName>
</protein>
<dbReference type="FunFam" id="3.40.50.1700:FF:000001">
    <property type="entry name" value="probable beta-D-xylosidase 2"/>
    <property type="match status" value="1"/>
</dbReference>
<dbReference type="Pfam" id="PF00933">
    <property type="entry name" value="Glyco_hydro_3"/>
    <property type="match status" value="1"/>
</dbReference>
<name>A0A2C9U223_MANES</name>
<organism evidence="9">
    <name type="scientific">Manihot esculenta</name>
    <name type="common">Cassava</name>
    <name type="synonym">Jatropha manihot</name>
    <dbReference type="NCBI Taxonomy" id="3983"/>
    <lineage>
        <taxon>Eukaryota</taxon>
        <taxon>Viridiplantae</taxon>
        <taxon>Streptophyta</taxon>
        <taxon>Embryophyta</taxon>
        <taxon>Tracheophyta</taxon>
        <taxon>Spermatophyta</taxon>
        <taxon>Magnoliopsida</taxon>
        <taxon>eudicotyledons</taxon>
        <taxon>Gunneridae</taxon>
        <taxon>Pentapetalae</taxon>
        <taxon>rosids</taxon>
        <taxon>fabids</taxon>
        <taxon>Malpighiales</taxon>
        <taxon>Euphorbiaceae</taxon>
        <taxon>Crotonoideae</taxon>
        <taxon>Manihoteae</taxon>
        <taxon>Manihot</taxon>
    </lineage>
</organism>
<dbReference type="InterPro" id="IPR026891">
    <property type="entry name" value="Fn3-like"/>
</dbReference>
<sequence>MNGSHQQLTMRIKIQSLCLVTLLFILADSSQPPFSCDSSNPSTKSYPFCQTSLPISQRVQDLVSRLTLDEKISQLVDTAPAIPRFGIPAYEWWSEALHGVAFLPEVSQRQGIHFNGTIKSATSFPQVILTAASFDAYLWYSIGQVTGIEARAIYNAGQAIGMTFWAPNINIFRDPRWGRGQETPGEDPLVTGKYAVSFVRGVQGDSFQGGVLGEQLQASACCKHFTAYDLDKWNGTNRFIFNAQVTLQDLADTYQPPFRSCIQEGKASGIMCAYNQVNGVPNCADYNLLSKTARGQWNFNGYITSDCDAVSIIFDDQGYAKSPEDAVADVLKAGMDVNCGDYLKKYTKSAVEKKKLTESDIDRALQNLFSIRMRLGLFNGNPAKLPYGKIGSDQVCSQKHQALALEAARDGIVLLKNSDQLLPLSKSKTTSLAVIGPNAHNSTILLGNYAGPPCKAVTPLQGLKSYIKNTRYHPGCSTVACSSAAIYEAVKLAKEADQVVLVMGLDQTQETEEHDRVDLILPGNQQKLITSVARAAKKPVVLVLLCGGPVDISFAKYDKNIGSILWAGYPGEAGGIALAEIIFGDHNPGGRLPMTWYPQEFTKVPMTDMRMRPQPSSGYPGRTYRFYKGKKVFEFGHGLSYSNYTYELVSPTQNNIHLTSFVDKMVRNSNPISYRAISEFGTELCEKSKFSVIVRVKNQGMMSGKHPVLLFLKQPKLGEGRPMKKLIGFQSVKLNAGESGEIEYKLSPCEHLSRANEEGLMVIDEGSQFLLVGGREYPINITI</sequence>
<proteinExistence type="predicted"/>
<feature type="signal peptide" evidence="7">
    <location>
        <begin position="1"/>
        <end position="29"/>
    </location>
</feature>
<evidence type="ECO:0000256" key="5">
    <source>
        <dbReference type="ARBA" id="ARBA00023180"/>
    </source>
</evidence>
<dbReference type="GO" id="GO:0046556">
    <property type="term" value="F:alpha-L-arabinofuranosidase activity"/>
    <property type="evidence" value="ECO:0000318"/>
    <property type="project" value="GO_Central"/>
</dbReference>
<dbReference type="InterPro" id="IPR017853">
    <property type="entry name" value="GH"/>
</dbReference>
<dbReference type="SMART" id="SM01217">
    <property type="entry name" value="Fn3_like"/>
    <property type="match status" value="1"/>
</dbReference>
<dbReference type="Pfam" id="PF01915">
    <property type="entry name" value="Glyco_hydro_3_C"/>
    <property type="match status" value="1"/>
</dbReference>
<dbReference type="InterPro" id="IPR044993">
    <property type="entry name" value="BXL"/>
</dbReference>
<evidence type="ECO:0000256" key="7">
    <source>
        <dbReference type="SAM" id="SignalP"/>
    </source>
</evidence>
<evidence type="ECO:0000256" key="3">
    <source>
        <dbReference type="ARBA" id="ARBA00022729"/>
    </source>
</evidence>
<reference evidence="9" key="1">
    <citation type="submission" date="2016-02" db="EMBL/GenBank/DDBJ databases">
        <title>WGS assembly of Manihot esculenta.</title>
        <authorList>
            <person name="Bredeson J.V."/>
            <person name="Prochnik S.E."/>
            <person name="Lyons J.B."/>
            <person name="Schmutz J."/>
            <person name="Grimwood J."/>
            <person name="Vrebalov J."/>
            <person name="Bart R.S."/>
            <person name="Amuge T."/>
            <person name="Ferguson M.E."/>
            <person name="Green R."/>
            <person name="Putnam N."/>
            <person name="Stites J."/>
            <person name="Rounsley S."/>
            <person name="Rokhsar D.S."/>
        </authorList>
    </citation>
    <scope>NUCLEOTIDE SEQUENCE [LARGE SCALE GENOMIC DNA]</scope>
    <source>
        <tissue evidence="9">Leaf</tissue>
    </source>
</reference>
<keyword evidence="3 7" id="KW-0732">Signal</keyword>
<evidence type="ECO:0000256" key="1">
    <source>
        <dbReference type="ARBA" id="ARBA00004613"/>
    </source>
</evidence>
<dbReference type="EMBL" id="CM004404">
    <property type="protein sequence ID" value="OAY23322.1"/>
    <property type="molecule type" value="Genomic_DNA"/>
</dbReference>
<dbReference type="InterPro" id="IPR002772">
    <property type="entry name" value="Glyco_hydro_3_C"/>
</dbReference>
<dbReference type="InterPro" id="IPR036881">
    <property type="entry name" value="Glyco_hydro_3_C_sf"/>
</dbReference>
<dbReference type="FunFam" id="3.20.20.300:FF:000004">
    <property type="entry name" value="probable beta-D-xylosidase 7"/>
    <property type="match status" value="1"/>
</dbReference>
<accession>A0A2C9U223</accession>
<dbReference type="PANTHER" id="PTHR42721:SF19">
    <property type="entry name" value="FIBRONECTIN TYPE III-LIKE DOMAIN-CONTAINING PROTEIN"/>
    <property type="match status" value="1"/>
</dbReference>
<evidence type="ECO:0000313" key="9">
    <source>
        <dbReference type="EMBL" id="OAY23322.1"/>
    </source>
</evidence>
<keyword evidence="6" id="KW-0326">Glycosidase</keyword>
<dbReference type="PANTHER" id="PTHR42721">
    <property type="entry name" value="SUGAR HYDROLASE-RELATED"/>
    <property type="match status" value="1"/>
</dbReference>
<dbReference type="Gene3D" id="3.40.50.1700">
    <property type="entry name" value="Glycoside hydrolase family 3 C-terminal domain"/>
    <property type="match status" value="1"/>
</dbReference>
<evidence type="ECO:0000259" key="8">
    <source>
        <dbReference type="SMART" id="SM01217"/>
    </source>
</evidence>
<dbReference type="PRINTS" id="PR00133">
    <property type="entry name" value="GLHYDRLASE3"/>
</dbReference>
<dbReference type="InterPro" id="IPR001764">
    <property type="entry name" value="Glyco_hydro_3_N"/>
</dbReference>
<keyword evidence="5" id="KW-0325">Glycoprotein</keyword>
<dbReference type="GO" id="GO:0009044">
    <property type="term" value="F:xylan 1,4-beta-xylosidase activity"/>
    <property type="evidence" value="ECO:0000318"/>
    <property type="project" value="GO_Central"/>
</dbReference>
<gene>
    <name evidence="9" type="ORF">MANES_18G069300</name>
</gene>
<keyword evidence="2" id="KW-0964">Secreted</keyword>
<dbReference type="GO" id="GO:0045493">
    <property type="term" value="P:xylan catabolic process"/>
    <property type="evidence" value="ECO:0000318"/>
    <property type="project" value="GO_Central"/>
</dbReference>